<organism evidence="2 3">
    <name type="scientific">Glycomyces harbinensis</name>
    <dbReference type="NCBI Taxonomy" id="58114"/>
    <lineage>
        <taxon>Bacteria</taxon>
        <taxon>Bacillati</taxon>
        <taxon>Actinomycetota</taxon>
        <taxon>Actinomycetes</taxon>
        <taxon>Glycomycetales</taxon>
        <taxon>Glycomycetaceae</taxon>
        <taxon>Glycomyces</taxon>
    </lineage>
</organism>
<reference evidence="3" key="1">
    <citation type="submission" date="2016-10" db="EMBL/GenBank/DDBJ databases">
        <authorList>
            <person name="Varghese N."/>
            <person name="Submissions S."/>
        </authorList>
    </citation>
    <scope>NUCLEOTIDE SEQUENCE [LARGE SCALE GENOMIC DNA]</scope>
    <source>
        <strain evidence="3">CGMCC 4.3516</strain>
    </source>
</reference>
<proteinExistence type="predicted"/>
<dbReference type="OrthoDB" id="9955969at2"/>
<feature type="signal peptide" evidence="1">
    <location>
        <begin position="1"/>
        <end position="24"/>
    </location>
</feature>
<accession>A0A1G6X9T8</accession>
<keyword evidence="1" id="KW-0732">Signal</keyword>
<dbReference type="Proteomes" id="UP000198949">
    <property type="component" value="Unassembled WGS sequence"/>
</dbReference>
<evidence type="ECO:0000313" key="2">
    <source>
        <dbReference type="EMBL" id="SDD74613.1"/>
    </source>
</evidence>
<sequence length="107" mass="11796">MSTNSVLKESVRRVSATLAGLAMAATLTGFTVAGTASAAPAVEQAETSSSVTGDYTTQVRWFYEAYYIVRTNCLTQGEIYEAEGYLYQCRTAERNNRTVYELWLGIE</sequence>
<feature type="chain" id="PRO_5039691234" evidence="1">
    <location>
        <begin position="25"/>
        <end position="107"/>
    </location>
</feature>
<evidence type="ECO:0000256" key="1">
    <source>
        <dbReference type="SAM" id="SignalP"/>
    </source>
</evidence>
<evidence type="ECO:0000313" key="3">
    <source>
        <dbReference type="Proteomes" id="UP000198949"/>
    </source>
</evidence>
<protein>
    <submittedName>
        <fullName evidence="2">Uncharacterized protein</fullName>
    </submittedName>
</protein>
<dbReference type="RefSeq" id="WP_091035085.1">
    <property type="nucleotide sequence ID" value="NZ_FNAD01000007.1"/>
</dbReference>
<dbReference type="EMBL" id="FNAD01000007">
    <property type="protein sequence ID" value="SDD74613.1"/>
    <property type="molecule type" value="Genomic_DNA"/>
</dbReference>
<gene>
    <name evidence="2" type="ORF">SAMN05216270_10738</name>
</gene>
<dbReference type="AlphaFoldDB" id="A0A1G6X9T8"/>
<keyword evidence="3" id="KW-1185">Reference proteome</keyword>
<name>A0A1G6X9T8_9ACTN</name>